<gene>
    <name evidence="1" type="ORF">GGI59_001506</name>
</gene>
<dbReference type="AlphaFoldDB" id="A0A7W8XEJ3"/>
<evidence type="ECO:0000313" key="1">
    <source>
        <dbReference type="EMBL" id="MBB5559863.1"/>
    </source>
</evidence>
<protein>
    <submittedName>
        <fullName evidence="1">Uncharacterized protein</fullName>
    </submittedName>
</protein>
<organism evidence="1 2">
    <name type="scientific">Rhizobium lentis</name>
    <dbReference type="NCBI Taxonomy" id="1138194"/>
    <lineage>
        <taxon>Bacteria</taxon>
        <taxon>Pseudomonadati</taxon>
        <taxon>Pseudomonadota</taxon>
        <taxon>Alphaproteobacteria</taxon>
        <taxon>Hyphomicrobiales</taxon>
        <taxon>Rhizobiaceae</taxon>
        <taxon>Rhizobium/Agrobacterium group</taxon>
        <taxon>Rhizobium</taxon>
    </lineage>
</organism>
<accession>A0A7W8XEJ3</accession>
<evidence type="ECO:0000313" key="2">
    <source>
        <dbReference type="Proteomes" id="UP000528824"/>
    </source>
</evidence>
<sequence length="97" mass="11156">MSFVETEKSRCLRTHAHELVLNLLEPWPEQIAEIGYMSEIALSAEQQATDLVFKLLYGAAERRLSNIAPFGRTREIACFADCQKITYMMNIHRRPQG</sequence>
<name>A0A7W8XEJ3_9HYPH</name>
<reference evidence="1 2" key="1">
    <citation type="submission" date="2020-08" db="EMBL/GenBank/DDBJ databases">
        <title>Genomic Encyclopedia of Type Strains, Phase IV (KMG-V): Genome sequencing to study the core and pangenomes of soil and plant-associated prokaryotes.</title>
        <authorList>
            <person name="Whitman W."/>
        </authorList>
    </citation>
    <scope>NUCLEOTIDE SEQUENCE [LARGE SCALE GENOMIC DNA]</scope>
    <source>
        <strain evidence="1 2">SEMIA 4034</strain>
    </source>
</reference>
<comment type="caution">
    <text evidence="1">The sequence shown here is derived from an EMBL/GenBank/DDBJ whole genome shotgun (WGS) entry which is preliminary data.</text>
</comment>
<keyword evidence="2" id="KW-1185">Reference proteome</keyword>
<dbReference type="Proteomes" id="UP000528824">
    <property type="component" value="Unassembled WGS sequence"/>
</dbReference>
<dbReference type="EMBL" id="JACHBC010000002">
    <property type="protein sequence ID" value="MBB5559863.1"/>
    <property type="molecule type" value="Genomic_DNA"/>
</dbReference>
<proteinExistence type="predicted"/>